<evidence type="ECO:0000313" key="2">
    <source>
        <dbReference type="Proteomes" id="UP000028719"/>
    </source>
</evidence>
<dbReference type="Proteomes" id="UP000028719">
    <property type="component" value="Unassembled WGS sequence"/>
</dbReference>
<protein>
    <submittedName>
        <fullName evidence="1">Uncharacterized protein</fullName>
    </submittedName>
</protein>
<comment type="caution">
    <text evidence="1">The sequence shown here is derived from an EMBL/GenBank/DDBJ whole genome shotgun (WGS) entry which is preliminary data.</text>
</comment>
<accession>A0ABR4UJV1</accession>
<proteinExistence type="predicted"/>
<dbReference type="EMBL" id="JPRI01000006">
    <property type="protein sequence ID" value="KFF25060.1"/>
    <property type="molecule type" value="Genomic_DNA"/>
</dbReference>
<keyword evidence="2" id="KW-1185">Reference proteome</keyword>
<reference evidence="1 2" key="1">
    <citation type="submission" date="2014-07" db="EMBL/GenBank/DDBJ databases">
        <title>Genome of Chryseobacterium vrystaatense LMG 22846.</title>
        <authorList>
            <person name="Pipes S.E."/>
            <person name="Stropko S.J."/>
            <person name="Newman J.D."/>
        </authorList>
    </citation>
    <scope>NUCLEOTIDE SEQUENCE [LARGE SCALE GENOMIC DNA]</scope>
    <source>
        <strain evidence="1 2">LMG 22846</strain>
    </source>
</reference>
<sequence length="92" mass="11147">MKTRLNSYYTGLTQLAPPLSAEIYLRQFHKFSFNRFGSTYSRFQRRVLIISVLQKKYFSVIEWFWFFIFPPQMFTLKNRIQNVGFCVTTEIL</sequence>
<organism evidence="1 2">
    <name type="scientific">Chryseobacterium vrystaatense</name>
    <dbReference type="NCBI Taxonomy" id="307480"/>
    <lineage>
        <taxon>Bacteria</taxon>
        <taxon>Pseudomonadati</taxon>
        <taxon>Bacteroidota</taxon>
        <taxon>Flavobacteriia</taxon>
        <taxon>Flavobacteriales</taxon>
        <taxon>Weeksellaceae</taxon>
        <taxon>Chryseobacterium group</taxon>
        <taxon>Chryseobacterium</taxon>
    </lineage>
</organism>
<gene>
    <name evidence="1" type="ORF">IW16_16680</name>
</gene>
<evidence type="ECO:0000313" key="1">
    <source>
        <dbReference type="EMBL" id="KFF25060.1"/>
    </source>
</evidence>
<name>A0ABR4UJV1_9FLAO</name>